<dbReference type="EMBL" id="VSSQ01005767">
    <property type="protein sequence ID" value="MPM30364.1"/>
    <property type="molecule type" value="Genomic_DNA"/>
</dbReference>
<dbReference type="PANTHER" id="PTHR43844">
    <property type="entry name" value="METHIONINE SYNTHASE"/>
    <property type="match status" value="1"/>
</dbReference>
<evidence type="ECO:0008006" key="2">
    <source>
        <dbReference type="Google" id="ProtNLM"/>
    </source>
</evidence>
<evidence type="ECO:0000313" key="1">
    <source>
        <dbReference type="EMBL" id="MPM30364.1"/>
    </source>
</evidence>
<comment type="caution">
    <text evidence="1">The sequence shown here is derived from an EMBL/GenBank/DDBJ whole genome shotgun (WGS) entry which is preliminary data.</text>
</comment>
<proteinExistence type="predicted"/>
<dbReference type="InterPro" id="IPR038071">
    <property type="entry name" value="UROD/MetE-like_sf"/>
</dbReference>
<dbReference type="Gene3D" id="3.20.20.210">
    <property type="match status" value="1"/>
</dbReference>
<organism evidence="1">
    <name type="scientific">bioreactor metagenome</name>
    <dbReference type="NCBI Taxonomy" id="1076179"/>
    <lineage>
        <taxon>unclassified sequences</taxon>
        <taxon>metagenomes</taxon>
        <taxon>ecological metagenomes</taxon>
    </lineage>
</organism>
<reference evidence="1" key="1">
    <citation type="submission" date="2019-08" db="EMBL/GenBank/DDBJ databases">
        <authorList>
            <person name="Kucharzyk K."/>
            <person name="Murdoch R.W."/>
            <person name="Higgins S."/>
            <person name="Loffler F."/>
        </authorList>
    </citation>
    <scope>NUCLEOTIDE SEQUENCE</scope>
</reference>
<sequence length="166" mass="18603">MEIFGSQETYDELKRVATENVKNIQIGLPEDLVVTTHICRGNFRSSYSQEGAYEPVAKELFGETGFDGFFLEYDTDRAGGFEPLRYYTGDGQIILGLITSKTPELEDIAEVKARITEATKYVPLEQLCLSLQCGFASTEEGNNLTEEQQWAKLALVKQIADEVWGD</sequence>
<dbReference type="PANTHER" id="PTHR43844:SF1">
    <property type="entry name" value="METHIONINE SYNTHASE"/>
    <property type="match status" value="1"/>
</dbReference>
<dbReference type="AlphaFoldDB" id="A0A644YWH1"/>
<dbReference type="SUPFAM" id="SSF51726">
    <property type="entry name" value="UROD/MetE-like"/>
    <property type="match status" value="1"/>
</dbReference>
<gene>
    <name evidence="1" type="ORF">SDC9_76912</name>
</gene>
<protein>
    <recommendedName>
        <fullName evidence="2">Cobalamin-independent methionine synthase MetE C-terminal/archaeal domain-containing protein</fullName>
    </recommendedName>
</protein>
<name>A0A644YWH1_9ZZZZ</name>
<accession>A0A644YWH1</accession>